<dbReference type="InterPro" id="IPR036286">
    <property type="entry name" value="LexA/Signal_pep-like_sf"/>
</dbReference>
<dbReference type="Gene3D" id="1.10.260.40">
    <property type="entry name" value="lambda repressor-like DNA-binding domains"/>
    <property type="match status" value="1"/>
</dbReference>
<dbReference type="Pfam" id="PF01381">
    <property type="entry name" value="HTH_3"/>
    <property type="match status" value="1"/>
</dbReference>
<organism evidence="3 4">
    <name type="scientific">Labrys miyagiensis</name>
    <dbReference type="NCBI Taxonomy" id="346912"/>
    <lineage>
        <taxon>Bacteria</taxon>
        <taxon>Pseudomonadati</taxon>
        <taxon>Pseudomonadota</taxon>
        <taxon>Alphaproteobacteria</taxon>
        <taxon>Hyphomicrobiales</taxon>
        <taxon>Xanthobacteraceae</taxon>
        <taxon>Labrys</taxon>
    </lineage>
</organism>
<dbReference type="Pfam" id="PF00717">
    <property type="entry name" value="Peptidase_S24"/>
    <property type="match status" value="1"/>
</dbReference>
<evidence type="ECO:0000256" key="1">
    <source>
        <dbReference type="SAM" id="MobiDB-lite"/>
    </source>
</evidence>
<name>A0ABQ6CD72_9HYPH</name>
<reference evidence="4" key="1">
    <citation type="journal article" date="2019" name="Int. J. Syst. Evol. Microbiol.">
        <title>The Global Catalogue of Microorganisms (GCM) 10K type strain sequencing project: providing services to taxonomists for standard genome sequencing and annotation.</title>
        <authorList>
            <consortium name="The Broad Institute Genomics Platform"/>
            <consortium name="The Broad Institute Genome Sequencing Center for Infectious Disease"/>
            <person name="Wu L."/>
            <person name="Ma J."/>
        </authorList>
    </citation>
    <scope>NUCLEOTIDE SEQUENCE [LARGE SCALE GENOMIC DNA]</scope>
    <source>
        <strain evidence="4">NBRC 101365</strain>
    </source>
</reference>
<proteinExistence type="predicted"/>
<dbReference type="InterPro" id="IPR010982">
    <property type="entry name" value="Lambda_DNA-bd_dom_sf"/>
</dbReference>
<protein>
    <recommendedName>
        <fullName evidence="2">HTH cro/C1-type domain-containing protein</fullName>
    </recommendedName>
</protein>
<dbReference type="InterPro" id="IPR015927">
    <property type="entry name" value="Peptidase_S24_S26A/B/C"/>
</dbReference>
<dbReference type="SUPFAM" id="SSF47413">
    <property type="entry name" value="lambda repressor-like DNA-binding domains"/>
    <property type="match status" value="1"/>
</dbReference>
<gene>
    <name evidence="3" type="ORF">GCM10007874_08960</name>
</gene>
<evidence type="ECO:0000313" key="4">
    <source>
        <dbReference type="Proteomes" id="UP001156882"/>
    </source>
</evidence>
<dbReference type="Gene3D" id="2.10.109.10">
    <property type="entry name" value="Umud Fragment, subunit A"/>
    <property type="match status" value="1"/>
</dbReference>
<feature type="region of interest" description="Disordered" evidence="1">
    <location>
        <begin position="98"/>
        <end position="133"/>
    </location>
</feature>
<dbReference type="CDD" id="cd00093">
    <property type="entry name" value="HTH_XRE"/>
    <property type="match status" value="1"/>
</dbReference>
<evidence type="ECO:0000259" key="2">
    <source>
        <dbReference type="PROSITE" id="PS50943"/>
    </source>
</evidence>
<dbReference type="SMART" id="SM00530">
    <property type="entry name" value="HTH_XRE"/>
    <property type="match status" value="1"/>
</dbReference>
<keyword evidence="4" id="KW-1185">Reference proteome</keyword>
<dbReference type="PROSITE" id="PS50943">
    <property type="entry name" value="HTH_CROC1"/>
    <property type="match status" value="1"/>
</dbReference>
<dbReference type="SUPFAM" id="SSF51306">
    <property type="entry name" value="LexA/Signal peptidase"/>
    <property type="match status" value="1"/>
</dbReference>
<accession>A0ABQ6CD72</accession>
<dbReference type="CDD" id="cd06529">
    <property type="entry name" value="S24_LexA-like"/>
    <property type="match status" value="1"/>
</dbReference>
<dbReference type="EMBL" id="BSPC01000007">
    <property type="protein sequence ID" value="GLS17880.1"/>
    <property type="molecule type" value="Genomic_DNA"/>
</dbReference>
<dbReference type="Proteomes" id="UP001156882">
    <property type="component" value="Unassembled WGS sequence"/>
</dbReference>
<dbReference type="InterPro" id="IPR039418">
    <property type="entry name" value="LexA-like"/>
</dbReference>
<comment type="caution">
    <text evidence="3">The sequence shown here is derived from an EMBL/GenBank/DDBJ whole genome shotgun (WGS) entry which is preliminary data.</text>
</comment>
<feature type="domain" description="HTH cro/C1-type" evidence="2">
    <location>
        <begin position="12"/>
        <end position="66"/>
    </location>
</feature>
<dbReference type="InterPro" id="IPR001387">
    <property type="entry name" value="Cro/C1-type_HTH"/>
</dbReference>
<sequence length="281" mass="30024">MIPRMSDIITLIDKRLAELGKSRRKASLEAGLGADAIRDLERKGGSPTLRTAVKLAKVLGIPASRLAESDALGRVEAGASGAGAAGGFKEEERPFAVATYDPDAPDPVAAFEPEAPDPADPEQPPSIPPNGVVEADTRFAMGAGGHANAATFVYNRNGDPVQSVDAIKPDAWIFPPWFLRAMGARPGDLMVAESIGDSMRPTIEPSMPLIIDLRHKVPSPDGIYAIRDRWGALQFKRLETSKILGDQTIRVISDNGGHVQVAQTEDDLNIVGRVVGGWKFF</sequence>
<evidence type="ECO:0000313" key="3">
    <source>
        <dbReference type="EMBL" id="GLS17880.1"/>
    </source>
</evidence>